<feature type="transmembrane region" description="Helical" evidence="6">
    <location>
        <begin position="162"/>
        <end position="186"/>
    </location>
</feature>
<dbReference type="EMBL" id="FCOR01000004">
    <property type="protein sequence ID" value="CVK15975.1"/>
    <property type="molecule type" value="Genomic_DNA"/>
</dbReference>
<dbReference type="AlphaFoldDB" id="A0A0X3APJ6"/>
<evidence type="ECO:0000256" key="2">
    <source>
        <dbReference type="ARBA" id="ARBA00022475"/>
    </source>
</evidence>
<evidence type="ECO:0000256" key="1">
    <source>
        <dbReference type="ARBA" id="ARBA00004651"/>
    </source>
</evidence>
<dbReference type="RefSeq" id="WP_055425189.1">
    <property type="nucleotide sequence ID" value="NZ_FCOR01000004.1"/>
</dbReference>
<comment type="subcellular location">
    <subcellularLocation>
        <location evidence="1">Cell membrane</location>
        <topology evidence="1">Multi-pass membrane protein</topology>
    </subcellularLocation>
</comment>
<evidence type="ECO:0000256" key="3">
    <source>
        <dbReference type="ARBA" id="ARBA00022692"/>
    </source>
</evidence>
<keyword evidence="3 6" id="KW-0812">Transmembrane</keyword>
<dbReference type="NCBIfam" id="TIGR00765">
    <property type="entry name" value="yihY_not_rbn"/>
    <property type="match status" value="1"/>
</dbReference>
<accession>A0A0X3APJ6</accession>
<evidence type="ECO:0000256" key="5">
    <source>
        <dbReference type="ARBA" id="ARBA00023136"/>
    </source>
</evidence>
<feature type="transmembrane region" description="Helical" evidence="6">
    <location>
        <begin position="122"/>
        <end position="142"/>
    </location>
</feature>
<organism evidence="7 8">
    <name type="scientific">Apibacter mensalis</name>
    <dbReference type="NCBI Taxonomy" id="1586267"/>
    <lineage>
        <taxon>Bacteria</taxon>
        <taxon>Pseudomonadati</taxon>
        <taxon>Bacteroidota</taxon>
        <taxon>Flavobacteriia</taxon>
        <taxon>Flavobacteriales</taxon>
        <taxon>Weeksellaceae</taxon>
        <taxon>Apibacter</taxon>
    </lineage>
</organism>
<keyword evidence="4 6" id="KW-1133">Transmembrane helix</keyword>
<sequence>MYSKINKKIKSVIHFLTYDIWRVNGSDGPHVKINFINITKTFLLTFRNINGSQINTRAAALTYDSLLSIVPLLAVLFAIARGFGFQNLVETQLFQYFTGQEVALSKAMQFIDGSIDYAHGGMFLGLGIIILFYTVITLLTNIEDNFNIIWRIKKGRKFSQQFTDYLALILIAPLFLICNAGLSIFLNSTTNIHIIGTVISPIVRLISYVIIILLFTFFYIYIPNTKVKLSAALLGGIVSGSCFQIFQILYISGQFWITKYNAIYGSFAALPLLMLWLQLSWFICLFGAQLSFSYQNVNKFSFEKEITNISRRYKDFILLMITTLIVKRFETGKKPYTADELSETYKIPTRLTNDSLYYLLQVGLIVETLTENDMIVAYIPGIDINHITITYFFNKLDQYGSENFKINIEGDIKNIWEKTLEIRNMIYDHESGVLLKDI</sequence>
<dbReference type="PANTHER" id="PTHR30213:SF0">
    <property type="entry name" value="UPF0761 MEMBRANE PROTEIN YIHY"/>
    <property type="match status" value="1"/>
</dbReference>
<evidence type="ECO:0000256" key="4">
    <source>
        <dbReference type="ARBA" id="ARBA00022989"/>
    </source>
</evidence>
<dbReference type="Pfam" id="PF03631">
    <property type="entry name" value="Virul_fac_BrkB"/>
    <property type="match status" value="1"/>
</dbReference>
<dbReference type="STRING" id="1586267.GCA_001418685_00813"/>
<feature type="transmembrane region" description="Helical" evidence="6">
    <location>
        <begin position="192"/>
        <end position="222"/>
    </location>
</feature>
<feature type="transmembrane region" description="Helical" evidence="6">
    <location>
        <begin position="263"/>
        <end position="286"/>
    </location>
</feature>
<evidence type="ECO:0000256" key="6">
    <source>
        <dbReference type="SAM" id="Phobius"/>
    </source>
</evidence>
<reference evidence="7 8" key="1">
    <citation type="submission" date="2016-01" db="EMBL/GenBank/DDBJ databases">
        <authorList>
            <person name="McClelland M."/>
            <person name="Jain A."/>
            <person name="Saraogi P."/>
            <person name="Mendelson R."/>
            <person name="Westerman R."/>
            <person name="SanMiguel P."/>
            <person name="Csonka L."/>
        </authorList>
    </citation>
    <scope>NUCLEOTIDE SEQUENCE [LARGE SCALE GENOMIC DNA]</scope>
    <source>
        <strain evidence="7 8">R-53146</strain>
    </source>
</reference>
<keyword evidence="5 6" id="KW-0472">Membrane</keyword>
<keyword evidence="2" id="KW-1003">Cell membrane</keyword>
<dbReference type="InterPro" id="IPR017039">
    <property type="entry name" value="Virul_fac_BrkB"/>
</dbReference>
<dbReference type="OrthoDB" id="9808671at2"/>
<gene>
    <name evidence="7" type="ORF">Ga0061079_10493</name>
</gene>
<feature type="transmembrane region" description="Helical" evidence="6">
    <location>
        <begin position="66"/>
        <end position="84"/>
    </location>
</feature>
<dbReference type="GO" id="GO:0005886">
    <property type="term" value="C:plasma membrane"/>
    <property type="evidence" value="ECO:0007669"/>
    <property type="project" value="UniProtKB-SubCell"/>
</dbReference>
<dbReference type="PANTHER" id="PTHR30213">
    <property type="entry name" value="INNER MEMBRANE PROTEIN YHJD"/>
    <property type="match status" value="1"/>
</dbReference>
<evidence type="ECO:0000313" key="7">
    <source>
        <dbReference type="EMBL" id="CVK15975.1"/>
    </source>
</evidence>
<name>A0A0X3APJ6_9FLAO</name>
<dbReference type="Proteomes" id="UP000182761">
    <property type="component" value="Unassembled WGS sequence"/>
</dbReference>
<proteinExistence type="predicted"/>
<evidence type="ECO:0000313" key="8">
    <source>
        <dbReference type="Proteomes" id="UP000182761"/>
    </source>
</evidence>
<keyword evidence="8" id="KW-1185">Reference proteome</keyword>
<feature type="transmembrane region" description="Helical" evidence="6">
    <location>
        <begin position="229"/>
        <end position="251"/>
    </location>
</feature>
<protein>
    <submittedName>
        <fullName evidence="7">Membrane protein</fullName>
    </submittedName>
</protein>